<accession>A0A2Z6E3C4</accession>
<dbReference type="Pfam" id="PF13561">
    <property type="entry name" value="adh_short_C2"/>
    <property type="match status" value="1"/>
</dbReference>
<dbReference type="InterPro" id="IPR050259">
    <property type="entry name" value="SDR"/>
</dbReference>
<evidence type="ECO:0000256" key="1">
    <source>
        <dbReference type="ARBA" id="ARBA00006484"/>
    </source>
</evidence>
<dbReference type="PANTHER" id="PTHR42879:SF6">
    <property type="entry name" value="NADPH-DEPENDENT REDUCTASE BACG"/>
    <property type="match status" value="1"/>
</dbReference>
<dbReference type="OrthoDB" id="9803333at2"/>
<dbReference type="Proteomes" id="UP000270530">
    <property type="component" value="Chromosome"/>
</dbReference>
<proteinExistence type="inferred from homology"/>
<comment type="similarity">
    <text evidence="1">Belongs to the short-chain dehydrogenases/reductases (SDR) family.</text>
</comment>
<dbReference type="KEGG" id="rbd:ALSL_0885"/>
<dbReference type="PANTHER" id="PTHR42879">
    <property type="entry name" value="3-OXOACYL-(ACYL-CARRIER-PROTEIN) REDUCTASE"/>
    <property type="match status" value="1"/>
</dbReference>
<reference evidence="3" key="2">
    <citation type="submission" date="2018-06" db="EMBL/GenBank/DDBJ databases">
        <title>Genome sequence of Rhodanobacteraceae bacterium strain Dysh456.</title>
        <authorList>
            <person name="Fukui M."/>
        </authorList>
    </citation>
    <scope>NUCLEOTIDE SEQUENCE [LARGE SCALE GENOMIC DNA]</scope>
    <source>
        <strain evidence="3">Dysh456</strain>
    </source>
</reference>
<dbReference type="InterPro" id="IPR002347">
    <property type="entry name" value="SDR_fam"/>
</dbReference>
<dbReference type="FunFam" id="3.40.50.720:FF:000084">
    <property type="entry name" value="Short-chain dehydrogenase reductase"/>
    <property type="match status" value="1"/>
</dbReference>
<evidence type="ECO:0000313" key="3">
    <source>
        <dbReference type="Proteomes" id="UP000270530"/>
    </source>
</evidence>
<dbReference type="PRINTS" id="PR00080">
    <property type="entry name" value="SDRFAMILY"/>
</dbReference>
<sequence length="265" mass="27848">MDLKLAGRKALITGGSRGIGKAVTRALLAEGVECVICGRSCESLEVTAKALAEEAGRPVHAHVADVRDRRSLEALVAFAAERMGGIDILVNNAARVSGGEPEDFARVDEAMVLRDFEEKFLGYLRCSRLVAPYMQAKGWGRIINISGYAARMAGNLSAGARNASVVHLTKSLSIELGRHGINVNAIYPGMTVTETLTARAAHMASQANRTPAEQLQLLAAQQAIGRLVDASEIAHVVAFLASPLAAGITGEAIAVTGGVGHHVTY</sequence>
<dbReference type="EMBL" id="AP018560">
    <property type="protein sequence ID" value="BBD79550.1"/>
    <property type="molecule type" value="Genomic_DNA"/>
</dbReference>
<dbReference type="RefSeq" id="WP_126536794.1">
    <property type="nucleotide sequence ID" value="NZ_AP018560.1"/>
</dbReference>
<keyword evidence="3" id="KW-1185">Reference proteome</keyword>
<dbReference type="Gene3D" id="3.40.50.720">
    <property type="entry name" value="NAD(P)-binding Rossmann-like Domain"/>
    <property type="match status" value="1"/>
</dbReference>
<name>A0A2Z6E3C4_9GAMM</name>
<evidence type="ECO:0000313" key="2">
    <source>
        <dbReference type="EMBL" id="BBD79550.1"/>
    </source>
</evidence>
<dbReference type="PRINTS" id="PR00081">
    <property type="entry name" value="GDHRDH"/>
</dbReference>
<dbReference type="AlphaFoldDB" id="A0A2Z6E3C4"/>
<reference evidence="3" key="1">
    <citation type="submission" date="2018-04" db="EMBL/GenBank/DDBJ databases">
        <authorList>
            <person name="Watanabe M."/>
            <person name="Kojima H."/>
        </authorList>
    </citation>
    <scope>NUCLEOTIDE SEQUENCE [LARGE SCALE GENOMIC DNA]</scope>
    <source>
        <strain evidence="3">Dysh456</strain>
    </source>
</reference>
<dbReference type="InterPro" id="IPR036291">
    <property type="entry name" value="NAD(P)-bd_dom_sf"/>
</dbReference>
<gene>
    <name evidence="2" type="ORF">ALSL_0885</name>
</gene>
<organism evidence="2 3">
    <name type="scientific">Aerosticca soli</name>
    <dbReference type="NCBI Taxonomy" id="2010829"/>
    <lineage>
        <taxon>Bacteria</taxon>
        <taxon>Pseudomonadati</taxon>
        <taxon>Pseudomonadota</taxon>
        <taxon>Gammaproteobacteria</taxon>
        <taxon>Lysobacterales</taxon>
        <taxon>Rhodanobacteraceae</taxon>
        <taxon>Aerosticca</taxon>
    </lineage>
</organism>
<dbReference type="SUPFAM" id="SSF51735">
    <property type="entry name" value="NAD(P)-binding Rossmann-fold domains"/>
    <property type="match status" value="1"/>
</dbReference>
<protein>
    <submittedName>
        <fullName evidence="2">3-oxoacyl-[acyl-carrier protein] reductase</fullName>
    </submittedName>
</protein>